<evidence type="ECO:0000256" key="3">
    <source>
        <dbReference type="ARBA" id="ARBA00022900"/>
    </source>
</evidence>
<evidence type="ECO:0000313" key="5">
    <source>
        <dbReference type="EMBL" id="CAD9351747.1"/>
    </source>
</evidence>
<dbReference type="GO" id="GO:0009611">
    <property type="term" value="P:response to wounding"/>
    <property type="evidence" value="ECO:0007669"/>
    <property type="project" value="InterPro"/>
</dbReference>
<keyword evidence="2" id="KW-0646">Protease inhibitor</keyword>
<keyword evidence="3" id="KW-0722">Serine protease inhibitor</keyword>
<reference evidence="5" key="1">
    <citation type="submission" date="2021-01" db="EMBL/GenBank/DDBJ databases">
        <authorList>
            <person name="Corre E."/>
            <person name="Pelletier E."/>
            <person name="Niang G."/>
            <person name="Scheremetjew M."/>
            <person name="Finn R."/>
            <person name="Kale V."/>
            <person name="Holt S."/>
            <person name="Cochrane G."/>
            <person name="Meng A."/>
            <person name="Brown T."/>
            <person name="Cohen L."/>
        </authorList>
    </citation>
    <scope>NUCLEOTIDE SEQUENCE</scope>
    <source>
        <strain evidence="5">Pop2</strain>
    </source>
</reference>
<evidence type="ECO:0000256" key="4">
    <source>
        <dbReference type="SAM" id="SignalP"/>
    </source>
</evidence>
<dbReference type="Pfam" id="PF00280">
    <property type="entry name" value="potato_inhibit"/>
    <property type="match status" value="1"/>
</dbReference>
<organism evidence="5">
    <name type="scientific">Ditylum brightwellii</name>
    <dbReference type="NCBI Taxonomy" id="49249"/>
    <lineage>
        <taxon>Eukaryota</taxon>
        <taxon>Sar</taxon>
        <taxon>Stramenopiles</taxon>
        <taxon>Ochrophyta</taxon>
        <taxon>Bacillariophyta</taxon>
        <taxon>Mediophyceae</taxon>
        <taxon>Lithodesmiophycidae</taxon>
        <taxon>Lithodesmiales</taxon>
        <taxon>Lithodesmiaceae</taxon>
        <taxon>Ditylum</taxon>
    </lineage>
</organism>
<dbReference type="InterPro" id="IPR036354">
    <property type="entry name" value="Prot_inh_pot1_sf"/>
</dbReference>
<protein>
    <recommendedName>
        <fullName evidence="6">Subtilisin</fullName>
    </recommendedName>
</protein>
<dbReference type="SUPFAM" id="SSF54654">
    <property type="entry name" value="CI-2 family of serine protease inhibitors"/>
    <property type="match status" value="1"/>
</dbReference>
<sequence>MQGFSMRQRSFPKLALVNLMMILLLGNENFIFRATVAEEHSSLLQKGSSLQGGNTRKSPHDALDTIFAKGGLGNKRNLRTKSDQNDQNDQNLSLDSMEENEMRVAVTNEFEELFLLLVYVCEAGGQTFTYKTTDEMSGPWEECRGKTGEECKRVIDDDPTLESEKIQIVGINDSDVAVSRIFDACRVVIYVDDDNVVMGVPSRG</sequence>
<feature type="chain" id="PRO_5030160188" description="Subtilisin" evidence="4">
    <location>
        <begin position="27"/>
        <end position="204"/>
    </location>
</feature>
<comment type="similarity">
    <text evidence="1">Belongs to the protease inhibitor I13 (potato type I serine protease inhibitor) family.</text>
</comment>
<feature type="signal peptide" evidence="4">
    <location>
        <begin position="1"/>
        <end position="26"/>
    </location>
</feature>
<gene>
    <name evidence="5" type="ORF">DBRI1063_LOCUS22103</name>
</gene>
<dbReference type="Gene3D" id="3.30.10.10">
    <property type="entry name" value="Trypsin Inhibitor V, subunit A"/>
    <property type="match status" value="1"/>
</dbReference>
<keyword evidence="4" id="KW-0732">Signal</keyword>
<name>A0A6U3U5T7_9STRA</name>
<proteinExistence type="inferred from homology"/>
<evidence type="ECO:0008006" key="6">
    <source>
        <dbReference type="Google" id="ProtNLM"/>
    </source>
</evidence>
<dbReference type="GO" id="GO:0004867">
    <property type="term" value="F:serine-type endopeptidase inhibitor activity"/>
    <property type="evidence" value="ECO:0007669"/>
    <property type="project" value="UniProtKB-KW"/>
</dbReference>
<evidence type="ECO:0000256" key="2">
    <source>
        <dbReference type="ARBA" id="ARBA00022690"/>
    </source>
</evidence>
<dbReference type="InterPro" id="IPR000864">
    <property type="entry name" value="Prot_inh_pot1"/>
</dbReference>
<dbReference type="EMBL" id="HBGN01034334">
    <property type="protein sequence ID" value="CAD9351747.1"/>
    <property type="molecule type" value="Transcribed_RNA"/>
</dbReference>
<accession>A0A6U3U5T7</accession>
<evidence type="ECO:0000256" key="1">
    <source>
        <dbReference type="ARBA" id="ARBA00008210"/>
    </source>
</evidence>
<dbReference type="AlphaFoldDB" id="A0A6U3U5T7"/>